<sequence>MSQPDRIAADAVISHHEQLATTLTQLVDGLIEPADAGRLREAWQVHEKLVGWVHTELLPHAYAEEEALYAAAARLPEAKLLVQGMLAEHQAIAELATELETTGSPVAAAAAARALRALFEVHLAKENDLIVPLLVDAEDVDLAALLAGMHELLGEQPAAAGGGCGCGGCGCGDAAAESAAPVGALNIDARIDVRQLPHAQRHAQVLAALDAVPADGALVLIAPHAPLPLLSQIDQQYDGQFRIEWLQEGPEVWQIRLHRAADLSALSGAEVRG</sequence>
<keyword evidence="4" id="KW-1185">Reference proteome</keyword>
<comment type="caution">
    <text evidence="3">The sequence shown here is derived from an EMBL/GenBank/DDBJ whole genome shotgun (WGS) entry which is preliminary data.</text>
</comment>
<dbReference type="Pfam" id="PF10006">
    <property type="entry name" value="DUF2249"/>
    <property type="match status" value="1"/>
</dbReference>
<reference evidence="4" key="1">
    <citation type="journal article" date="2019" name="Int. J. Syst. Evol. Microbiol.">
        <title>The Global Catalogue of Microorganisms (GCM) 10K type strain sequencing project: providing services to taxonomists for standard genome sequencing and annotation.</title>
        <authorList>
            <consortium name="The Broad Institute Genomics Platform"/>
            <consortium name="The Broad Institute Genome Sequencing Center for Infectious Disease"/>
            <person name="Wu L."/>
            <person name="Ma J."/>
        </authorList>
    </citation>
    <scope>NUCLEOTIDE SEQUENCE [LARGE SCALE GENOMIC DNA]</scope>
    <source>
        <strain evidence="4">XZYJT-10</strain>
    </source>
</reference>
<evidence type="ECO:0000313" key="3">
    <source>
        <dbReference type="EMBL" id="MFC7279963.1"/>
    </source>
</evidence>
<feature type="domain" description="Hemerythrin-like" evidence="1">
    <location>
        <begin position="10"/>
        <end position="134"/>
    </location>
</feature>
<dbReference type="Proteomes" id="UP001596548">
    <property type="component" value="Unassembled WGS sequence"/>
</dbReference>
<dbReference type="EMBL" id="JBHTBJ010000068">
    <property type="protein sequence ID" value="MFC7279963.1"/>
    <property type="molecule type" value="Genomic_DNA"/>
</dbReference>
<dbReference type="RefSeq" id="WP_378977791.1">
    <property type="nucleotide sequence ID" value="NZ_JBHTBJ010000068.1"/>
</dbReference>
<organism evidence="3 4">
    <name type="scientific">Paractinoplanes rhizophilus</name>
    <dbReference type="NCBI Taxonomy" id="1416877"/>
    <lineage>
        <taxon>Bacteria</taxon>
        <taxon>Bacillati</taxon>
        <taxon>Actinomycetota</taxon>
        <taxon>Actinomycetes</taxon>
        <taxon>Micromonosporales</taxon>
        <taxon>Micromonosporaceae</taxon>
        <taxon>Paractinoplanes</taxon>
    </lineage>
</organism>
<accession>A0ABW2I564</accession>
<evidence type="ECO:0000259" key="1">
    <source>
        <dbReference type="Pfam" id="PF01814"/>
    </source>
</evidence>
<evidence type="ECO:0000259" key="2">
    <source>
        <dbReference type="Pfam" id="PF10006"/>
    </source>
</evidence>
<dbReference type="Gene3D" id="1.20.120.520">
    <property type="entry name" value="nmb1532 protein domain like"/>
    <property type="match status" value="1"/>
</dbReference>
<dbReference type="InterPro" id="IPR012312">
    <property type="entry name" value="Hemerythrin-like"/>
</dbReference>
<dbReference type="InterPro" id="IPR018720">
    <property type="entry name" value="DUF2249"/>
</dbReference>
<proteinExistence type="predicted"/>
<gene>
    <name evidence="3" type="ORF">ACFQS1_38900</name>
</gene>
<name>A0ABW2I564_9ACTN</name>
<feature type="domain" description="DUF2249" evidence="2">
    <location>
        <begin position="191"/>
        <end position="259"/>
    </location>
</feature>
<protein>
    <submittedName>
        <fullName evidence="3">DUF2249 domain-containing protein</fullName>
    </submittedName>
</protein>
<dbReference type="Pfam" id="PF01814">
    <property type="entry name" value="Hemerythrin"/>
    <property type="match status" value="1"/>
</dbReference>
<evidence type="ECO:0000313" key="4">
    <source>
        <dbReference type="Proteomes" id="UP001596548"/>
    </source>
</evidence>